<name>V8C9V6_9FIRM</name>
<dbReference type="AlphaFoldDB" id="V8C9V6"/>
<dbReference type="STRING" id="1073376.HMPREF1202_00943"/>
<evidence type="ECO:0000313" key="4">
    <source>
        <dbReference type="Proteomes" id="UP000018683"/>
    </source>
</evidence>
<keyword evidence="2" id="KW-0812">Transmembrane</keyword>
<evidence type="ECO:0000256" key="2">
    <source>
        <dbReference type="SAM" id="Phobius"/>
    </source>
</evidence>
<dbReference type="Pfam" id="PF18960">
    <property type="entry name" value="DUF5702"/>
    <property type="match status" value="1"/>
</dbReference>
<dbReference type="EMBL" id="AZJE01000011">
    <property type="protein sequence ID" value="ETD23800.1"/>
    <property type="molecule type" value="Genomic_DNA"/>
</dbReference>
<reference evidence="3 4" key="1">
    <citation type="submission" date="2013-10" db="EMBL/GenBank/DDBJ databases">
        <title>The Genome Sequence of Ruminococcus lactaris CC59_002D.</title>
        <authorList>
            <consortium name="The Broad Institute Genomics Platform"/>
            <person name="Earl A."/>
            <person name="Allen-Vercoe E."/>
            <person name="Daigneault M."/>
            <person name="Young S.K."/>
            <person name="Zeng Q."/>
            <person name="Gargeya S."/>
            <person name="Fitzgerald M."/>
            <person name="Abouelleil A."/>
            <person name="Alvarado L."/>
            <person name="Chapman S.B."/>
            <person name="Gainer-Dewar J."/>
            <person name="Goldberg J."/>
            <person name="Griggs A."/>
            <person name="Gujja S."/>
            <person name="Hansen M."/>
            <person name="Howarth C."/>
            <person name="Imamovic A."/>
            <person name="Ireland A."/>
            <person name="Larimer J."/>
            <person name="McCowan C."/>
            <person name="Murphy C."/>
            <person name="Pearson M."/>
            <person name="Poon T.W."/>
            <person name="Priest M."/>
            <person name="Roberts A."/>
            <person name="Saif S."/>
            <person name="Shea T."/>
            <person name="Sykes S."/>
            <person name="Wortman J."/>
            <person name="Nusbaum C."/>
            <person name="Birren B."/>
        </authorList>
    </citation>
    <scope>NUCLEOTIDE SEQUENCE [LARGE SCALE GENOMIC DNA]</scope>
    <source>
        <strain evidence="3 4">CC59_002D</strain>
    </source>
</reference>
<proteinExistence type="predicted"/>
<dbReference type="PROSITE" id="PS51257">
    <property type="entry name" value="PROKAR_LIPOPROTEIN"/>
    <property type="match status" value="1"/>
</dbReference>
<accession>V8C9V6</accession>
<dbReference type="PATRIC" id="fig|1073376.3.peg.974"/>
<dbReference type="Proteomes" id="UP000018683">
    <property type="component" value="Unassembled WGS sequence"/>
</dbReference>
<keyword evidence="2" id="KW-0472">Membrane</keyword>
<organism evidence="3 4">
    <name type="scientific">[Ruminococcus] lactaris CC59_002D</name>
    <dbReference type="NCBI Taxonomy" id="1073376"/>
    <lineage>
        <taxon>Bacteria</taxon>
        <taxon>Bacillati</taxon>
        <taxon>Bacillota</taxon>
        <taxon>Clostridia</taxon>
        <taxon>Lachnospirales</taxon>
        <taxon>Lachnospiraceae</taxon>
        <taxon>Mediterraneibacter</taxon>
    </lineage>
</organism>
<dbReference type="InterPro" id="IPR043756">
    <property type="entry name" value="DUF5702"/>
</dbReference>
<feature type="transmembrane region" description="Helical" evidence="2">
    <location>
        <begin position="12"/>
        <end position="33"/>
    </location>
</feature>
<comment type="caution">
    <text evidence="3">The sequence shown here is derived from an EMBL/GenBank/DDBJ whole genome shotgun (WGS) entry which is preliminary data.</text>
</comment>
<gene>
    <name evidence="3" type="ORF">HMPREF1202_00943</name>
</gene>
<evidence type="ECO:0000313" key="3">
    <source>
        <dbReference type="EMBL" id="ETD23800.1"/>
    </source>
</evidence>
<feature type="region of interest" description="Disordered" evidence="1">
    <location>
        <begin position="626"/>
        <end position="662"/>
    </location>
</feature>
<dbReference type="HOGENOM" id="CLU_300134_0_0_9"/>
<dbReference type="RefSeq" id="WP_023921388.1">
    <property type="nucleotide sequence ID" value="NZ_KI669408.1"/>
</dbReference>
<keyword evidence="2" id="KW-1133">Transmembrane helix</keyword>
<dbReference type="OrthoDB" id="5135382at2"/>
<evidence type="ECO:0000256" key="1">
    <source>
        <dbReference type="SAM" id="MobiDB-lite"/>
    </source>
</evidence>
<sequence length="998" mass="112417">MLQIFRKKDGAVSVFLTIILVPMIVVSCLFVDACRAKLAEPVVSSAGDLTLNTALTQYDATLNDYYGLMASSQNVDEFLNNANEYFQACITSQGVSASEGKEFADEISGLLTGRSSDITDLLQISETEGSSFTIKPVENGTLENPALMKKEIVEFMKYRAPIDGVSDVLQKFKDSSKDLTDAQKNADLVDKKQKFYEEEGELVKKSKEAYDKLQEYINLNITKESVSEMKSSFESVENDYKNLHIKMVKDLYNTQGLVQYSKSDLYENWQPKENEIQKGQVNSYINNAATSIRDFVNAARHLDNVYGQTPKYQAGTVYDIQYWVACNEILQQNNYYSNYVSKAQSLCKNMAKLKAAMDQLSDEEKEESYTLKNYKNVDTYGDKKRSELYEGLSTQYETLKKNYITNSQSAYNQLAGNLGRISKENIDNITTGSTDQKVRDIANKFNEYYTKYDNAYSLIDSAVGILKAAKSRSEEYQEKYRTWKNAADQCNTTMGEEDRKEIADLNDDVFKRATPEKIQELIDRLNNVKSLLGNLKKAIDEYKYNGTSVRKIDSYSTLKNKSGVNANKISYKKQELEKYTQDSFKFTTSSAIGKTGITDANNPAIDKVNTPDFYNWMKDRFQDYDEEKKNQAEKDKEEEEKKHDDKVKDANQANSDAGNEIKDIADRPSAAYAALLQEGFTDGKVKASKVASIVSGLFSDFSGTVNQTAVDLRDDLYTLDYIMNMFSYDTFEKEGKYHLCGGGVNLSNYESNYNAQSEAWNNEAVTFSENKTLTNKMINSSNNYSYGNEVEYIIYGNSNEKNKKSAYGTIFAIRYALNLPPEFQENWNDTTLKGMAIAIESASSGIIPAPLFKLVVVLGLTAAETASDMQYLKNGMPVELVKNKDQLTWTYAGYSEKAVSGKGFFYSDYLKLILFTKLTGNNEYAVYARIADVIQANMGQKISNNSGFVMKKANVYYSAEANLKVDPLMLNLPLTSDYSGSVSDGIIGQIKYKAYKGY</sequence>
<feature type="compositionally biased region" description="Basic and acidic residues" evidence="1">
    <location>
        <begin position="626"/>
        <end position="649"/>
    </location>
</feature>
<protein>
    <submittedName>
        <fullName evidence="3">Uncharacterized protein</fullName>
    </submittedName>
</protein>